<dbReference type="InterPro" id="IPR032675">
    <property type="entry name" value="LRR_dom_sf"/>
</dbReference>
<evidence type="ECO:0000313" key="1">
    <source>
        <dbReference type="EMBL" id="EGG16971.1"/>
    </source>
</evidence>
<accession>F4Q4A9</accession>
<dbReference type="KEGG" id="dfa:DFA_07952"/>
<dbReference type="RefSeq" id="XP_004355448.1">
    <property type="nucleotide sequence ID" value="XM_004355397.1"/>
</dbReference>
<organism evidence="1 2">
    <name type="scientific">Cavenderia fasciculata</name>
    <name type="common">Slime mold</name>
    <name type="synonym">Dictyostelium fasciculatum</name>
    <dbReference type="NCBI Taxonomy" id="261658"/>
    <lineage>
        <taxon>Eukaryota</taxon>
        <taxon>Amoebozoa</taxon>
        <taxon>Evosea</taxon>
        <taxon>Eumycetozoa</taxon>
        <taxon>Dictyostelia</taxon>
        <taxon>Acytosteliales</taxon>
        <taxon>Cavenderiaceae</taxon>
        <taxon>Cavenderia</taxon>
    </lineage>
</organism>
<dbReference type="Proteomes" id="UP000007797">
    <property type="component" value="Unassembled WGS sequence"/>
</dbReference>
<reference evidence="2" key="1">
    <citation type="journal article" date="2011" name="Genome Res.">
        <title>Phylogeny-wide analysis of social amoeba genomes highlights ancient origins for complex intercellular communication.</title>
        <authorList>
            <person name="Heidel A.J."/>
            <person name="Lawal H.M."/>
            <person name="Felder M."/>
            <person name="Schilde C."/>
            <person name="Helps N.R."/>
            <person name="Tunggal B."/>
            <person name="Rivero F."/>
            <person name="John U."/>
            <person name="Schleicher M."/>
            <person name="Eichinger L."/>
            <person name="Platzer M."/>
            <person name="Noegel A.A."/>
            <person name="Schaap P."/>
            <person name="Gloeckner G."/>
        </authorList>
    </citation>
    <scope>NUCLEOTIDE SEQUENCE [LARGE SCALE GENOMIC DNA]</scope>
    <source>
        <strain evidence="2">SH3</strain>
    </source>
</reference>
<evidence type="ECO:0000313" key="2">
    <source>
        <dbReference type="Proteomes" id="UP000007797"/>
    </source>
</evidence>
<evidence type="ECO:0008006" key="3">
    <source>
        <dbReference type="Google" id="ProtNLM"/>
    </source>
</evidence>
<dbReference type="EMBL" id="GL883021">
    <property type="protein sequence ID" value="EGG16971.1"/>
    <property type="molecule type" value="Genomic_DNA"/>
</dbReference>
<dbReference type="Gene3D" id="3.80.10.10">
    <property type="entry name" value="Ribonuclease Inhibitor"/>
    <property type="match status" value="1"/>
</dbReference>
<proteinExistence type="predicted"/>
<name>F4Q4A9_CACFS</name>
<dbReference type="AlphaFoldDB" id="F4Q4A9"/>
<sequence>MLEIHNNNDIVVTNRLPWIIESKIIYILCNYRHDRYKAFKIKDVYNIAGVSKAWRYATRRSLNDIVSWCIQINMIKLEEYREHYENDLCLLSAGEGDGHHNKVKLMIDDASSKVTAINKQYVDSHLQWFTESIIKKTTTLYFGRSELSNWVSHFSRVGGPIPTLTTMFIYNVAVPLYLFNHLKELHITFYKRTSQYICSVLENCHSLESLSMDIGDCPNLDMDMIFSSIPRSTLTKLCWGEQYQYQPPYDSAVQSYPFHLLPKTIRELIVWDPTQMCSQSYYDFVQANSVHTVAQYSLSTLECIHFLSSPSSPIKDLYLDVCDSPPFSIKEKALIPPMLESLELNISSETCDDVLDCIFNHSGSLPTLFTIKLDTACIIQLTRFIQKSKSLKTIHLHYEFSNQSINGPCDSWELFLDAIANSPSIELVYLGFKDTEIINIINTYLKTNQNSNQLEFKQQQSIIINTRNVKP</sequence>
<keyword evidence="2" id="KW-1185">Reference proteome</keyword>
<protein>
    <recommendedName>
        <fullName evidence="3">F-box domain-containing protein</fullName>
    </recommendedName>
</protein>
<dbReference type="SUPFAM" id="SSF52047">
    <property type="entry name" value="RNI-like"/>
    <property type="match status" value="1"/>
</dbReference>
<dbReference type="GeneID" id="14869637"/>
<gene>
    <name evidence="1" type="ORF">DFA_07952</name>
</gene>